<evidence type="ECO:0000256" key="21">
    <source>
        <dbReference type="ARBA" id="ARBA00023136"/>
    </source>
</evidence>
<evidence type="ECO:0000256" key="13">
    <source>
        <dbReference type="ARBA" id="ARBA00022711"/>
    </source>
</evidence>
<evidence type="ECO:0000256" key="19">
    <source>
        <dbReference type="ARBA" id="ARBA00022989"/>
    </source>
</evidence>
<dbReference type="PANTHER" id="PTHR46065:SF3">
    <property type="entry name" value="FI20425P1"/>
    <property type="match status" value="1"/>
</dbReference>
<dbReference type="PROSITE" id="PS51292">
    <property type="entry name" value="ZF_RING_CH"/>
    <property type="match status" value="1"/>
</dbReference>
<evidence type="ECO:0000256" key="1">
    <source>
        <dbReference type="ARBA" id="ARBA00000900"/>
    </source>
</evidence>
<keyword evidence="13" id="KW-1128">Modulation of host ubiquitin pathway by viral E3 ligase</keyword>
<dbReference type="GO" id="GO:0061630">
    <property type="term" value="F:ubiquitin protein ligase activity"/>
    <property type="evidence" value="ECO:0007669"/>
    <property type="project" value="UniProtKB-EC"/>
</dbReference>
<keyword evidence="18" id="KW-0862">Zinc</keyword>
<feature type="domain" description="RING-CH-type" evidence="25">
    <location>
        <begin position="1"/>
        <end position="56"/>
    </location>
</feature>
<keyword evidence="8" id="KW-0945">Host-virus interaction</keyword>
<feature type="transmembrane region" description="Helical" evidence="24">
    <location>
        <begin position="103"/>
        <end position="130"/>
    </location>
</feature>
<comment type="catalytic activity">
    <reaction evidence="1">
        <text>S-ubiquitinyl-[E2 ubiquitin-conjugating enzyme]-L-cysteine + [acceptor protein]-L-lysine = [E2 ubiquitin-conjugating enzyme]-L-cysteine + N(6)-ubiquitinyl-[acceptor protein]-L-lysine.</text>
        <dbReference type="EC" id="2.3.2.27"/>
    </reaction>
</comment>
<evidence type="ECO:0000256" key="10">
    <source>
        <dbReference type="ARBA" id="ARBA00022662"/>
    </source>
</evidence>
<dbReference type="GO" id="GO:0044177">
    <property type="term" value="C:host cell Golgi apparatus"/>
    <property type="evidence" value="ECO:0007669"/>
    <property type="project" value="UniProtKB-SubCell"/>
</dbReference>
<comment type="similarity">
    <text evidence="5">Belongs to the poxviridae LAP protein family.</text>
</comment>
<keyword evidence="19 24" id="KW-1133">Transmembrane helix</keyword>
<keyword evidence="20" id="KW-1039">Host endosome</keyword>
<keyword evidence="8" id="KW-1080">Inhibition of host adaptive immune response by virus</keyword>
<evidence type="ECO:0000256" key="23">
    <source>
        <dbReference type="ARBA" id="ARBA00031582"/>
    </source>
</evidence>
<evidence type="ECO:0000256" key="18">
    <source>
        <dbReference type="ARBA" id="ARBA00022833"/>
    </source>
</evidence>
<dbReference type="GO" id="GO:0033644">
    <property type="term" value="C:host cell membrane"/>
    <property type="evidence" value="ECO:0007669"/>
    <property type="project" value="UniProtKB-SubCell"/>
</dbReference>
<feature type="transmembrane region" description="Helical" evidence="24">
    <location>
        <begin position="66"/>
        <end position="83"/>
    </location>
</feature>
<keyword evidence="11" id="KW-0808">Transferase</keyword>
<gene>
    <name evidence="26" type="ORF">Harvfovirus1_88</name>
</gene>
<dbReference type="GO" id="GO:0046776">
    <property type="term" value="P:symbiont-mediated suppression of host antigen processing and presentation of peptide antigen via MHC class I"/>
    <property type="evidence" value="ECO:0007669"/>
    <property type="project" value="UniProtKB-KW"/>
</dbReference>
<comment type="subcellular location">
    <subcellularLocation>
        <location evidence="4">Host Golgi apparatus</location>
        <location evidence="4">Host trans-Golgi network membrane</location>
    </subcellularLocation>
    <subcellularLocation>
        <location evidence="2">Host early endosome membrane</location>
    </subcellularLocation>
    <subcellularLocation>
        <location evidence="3">Host membrane</location>
        <topology evidence="3">Multi-pass membrane protein</topology>
    </subcellularLocation>
</comment>
<evidence type="ECO:0000256" key="5">
    <source>
        <dbReference type="ARBA" id="ARBA00006560"/>
    </source>
</evidence>
<reference evidence="26" key="1">
    <citation type="submission" date="2018-10" db="EMBL/GenBank/DDBJ databases">
        <title>Hidden diversity of soil giant viruses.</title>
        <authorList>
            <person name="Schulz F."/>
            <person name="Alteio L."/>
            <person name="Goudeau D."/>
            <person name="Ryan E.M."/>
            <person name="Malmstrom R.R."/>
            <person name="Blanchard J."/>
            <person name="Woyke T."/>
        </authorList>
    </citation>
    <scope>NUCLEOTIDE SEQUENCE</scope>
    <source>
        <strain evidence="26">HAV1</strain>
    </source>
</reference>
<evidence type="ECO:0000256" key="9">
    <source>
        <dbReference type="ARBA" id="ARBA00022625"/>
    </source>
</evidence>
<dbReference type="Gene3D" id="3.30.40.10">
    <property type="entry name" value="Zinc/RING finger domain, C3HC4 (zinc finger)"/>
    <property type="match status" value="1"/>
</dbReference>
<keyword evidence="16" id="KW-0833">Ubl conjugation pathway</keyword>
<evidence type="ECO:0000256" key="6">
    <source>
        <dbReference type="ARBA" id="ARBA00012483"/>
    </source>
</evidence>
<keyword evidence="17" id="KW-1040">Host Golgi apparatus</keyword>
<dbReference type="PANTHER" id="PTHR46065">
    <property type="entry name" value="E3 UBIQUITIN-PROTEIN LIGASE MARCH 2/3 FAMILY MEMBER"/>
    <property type="match status" value="1"/>
</dbReference>
<accession>A0A3G5A3Q7</accession>
<dbReference type="EC" id="2.3.2.27" evidence="6"/>
<evidence type="ECO:0000256" key="12">
    <source>
        <dbReference type="ARBA" id="ARBA00022692"/>
    </source>
</evidence>
<evidence type="ECO:0000256" key="24">
    <source>
        <dbReference type="SAM" id="Phobius"/>
    </source>
</evidence>
<evidence type="ECO:0000256" key="2">
    <source>
        <dbReference type="ARBA" id="ARBA00004280"/>
    </source>
</evidence>
<dbReference type="SMART" id="SM00744">
    <property type="entry name" value="RINGv"/>
    <property type="match status" value="1"/>
</dbReference>
<keyword evidence="15" id="KW-0863">Zinc-finger</keyword>
<evidence type="ECO:0000256" key="8">
    <source>
        <dbReference type="ARBA" id="ARBA00022560"/>
    </source>
</evidence>
<organism evidence="26">
    <name type="scientific">Harvfovirus sp</name>
    <dbReference type="NCBI Taxonomy" id="2487768"/>
    <lineage>
        <taxon>Viruses</taxon>
        <taxon>Varidnaviria</taxon>
        <taxon>Bamfordvirae</taxon>
        <taxon>Nucleocytoviricota</taxon>
        <taxon>Megaviricetes</taxon>
        <taxon>Imitervirales</taxon>
        <taxon>Mimiviridae</taxon>
        <taxon>Klosneuvirinae</taxon>
    </lineage>
</organism>
<evidence type="ECO:0000256" key="15">
    <source>
        <dbReference type="ARBA" id="ARBA00022771"/>
    </source>
</evidence>
<dbReference type="GO" id="GO:0039648">
    <property type="term" value="P:symbiont-mediated perturbation of host ubiquitin-like protein modification"/>
    <property type="evidence" value="ECO:0007669"/>
    <property type="project" value="UniProtKB-KW"/>
</dbReference>
<dbReference type="SUPFAM" id="SSF57850">
    <property type="entry name" value="RING/U-box"/>
    <property type="match status" value="1"/>
</dbReference>
<evidence type="ECO:0000313" key="26">
    <source>
        <dbReference type="EMBL" id="AYV80463.1"/>
    </source>
</evidence>
<dbReference type="InterPro" id="IPR013083">
    <property type="entry name" value="Znf_RING/FYVE/PHD"/>
</dbReference>
<evidence type="ECO:0000256" key="20">
    <source>
        <dbReference type="ARBA" id="ARBA00023046"/>
    </source>
</evidence>
<dbReference type="EMBL" id="MK072243">
    <property type="protein sequence ID" value="AYV80463.1"/>
    <property type="molecule type" value="Genomic_DNA"/>
</dbReference>
<evidence type="ECO:0000259" key="25">
    <source>
        <dbReference type="PROSITE" id="PS51292"/>
    </source>
</evidence>
<feature type="transmembrane region" description="Helical" evidence="24">
    <location>
        <begin position="183"/>
        <end position="203"/>
    </location>
</feature>
<evidence type="ECO:0000256" key="4">
    <source>
        <dbReference type="ARBA" id="ARBA00004359"/>
    </source>
</evidence>
<evidence type="ECO:0000256" key="17">
    <source>
        <dbReference type="ARBA" id="ARBA00022812"/>
    </source>
</evidence>
<evidence type="ECO:0000256" key="11">
    <source>
        <dbReference type="ARBA" id="ARBA00022679"/>
    </source>
</evidence>
<keyword evidence="9" id="KW-1115">Inhibition of host MHC class I molecule presentation by virus</keyword>
<sequence>MNNQCYICYEDRGKMISPCACKGSIKYVHIHCLKQWIKINPLYQKCMICGTNYKLNSAIYRCLKRYSITNIIINCFLIWLSITNNYLNEDFMRSHCPERMNDYIVHIFISYFPLRMIYFFLESFIWLVCISGPIKINSILGIKFFTNFFDLERVLLTCAMANLNIMSSYPFQCDIDSNPFTGFHYVMGVVTIFIFAGSVRKCFRYNMKTFKYLIL</sequence>
<keyword evidence="14" id="KW-0479">Metal-binding</keyword>
<proteinExistence type="inferred from homology"/>
<evidence type="ECO:0000256" key="3">
    <source>
        <dbReference type="ARBA" id="ARBA00004301"/>
    </source>
</evidence>
<keyword evidence="8" id="KW-0899">Viral immunoevasion</keyword>
<dbReference type="CDD" id="cd16495">
    <property type="entry name" value="RING_CH-C4HC3_MARCH"/>
    <property type="match status" value="1"/>
</dbReference>
<evidence type="ECO:0000256" key="16">
    <source>
        <dbReference type="ARBA" id="ARBA00022786"/>
    </source>
</evidence>
<evidence type="ECO:0000256" key="14">
    <source>
        <dbReference type="ARBA" id="ARBA00022723"/>
    </source>
</evidence>
<evidence type="ECO:0000256" key="22">
    <source>
        <dbReference type="ARBA" id="ARBA00025257"/>
    </source>
</evidence>
<evidence type="ECO:0000256" key="7">
    <source>
        <dbReference type="ARBA" id="ARBA00018161"/>
    </source>
</evidence>
<keyword evidence="12 24" id="KW-0812">Transmembrane</keyword>
<protein>
    <recommendedName>
        <fullName evidence="7">E3 ubiquitin-protein ligase LAP</fullName>
        <ecNumber evidence="6">2.3.2.27</ecNumber>
    </recommendedName>
    <alternativeName>
        <fullName evidence="23">Leukemia associated protein</fullName>
    </alternativeName>
</protein>
<dbReference type="Pfam" id="PF12906">
    <property type="entry name" value="RINGv"/>
    <property type="match status" value="1"/>
</dbReference>
<keyword evidence="10" id="KW-1130">Modulation of host ubiquitin pathway by virus</keyword>
<dbReference type="GO" id="GO:0008270">
    <property type="term" value="F:zinc ion binding"/>
    <property type="evidence" value="ECO:0007669"/>
    <property type="project" value="UniProtKB-KW"/>
</dbReference>
<name>A0A3G5A3Q7_9VIRU</name>
<keyword evidence="21 24" id="KW-0472">Membrane</keyword>
<comment type="function">
    <text evidence="22">E3 ubiquitin-protein ligase which promotes ubiquitination and subsequent degradation of host MHC-I and CD4 molecules, presumably to prevent lysis of infected cells by cytotoxic T-lymphocytes and NK cell. Binds target molecules through transmembrane interaction. The result of this ubiquitination is the enhancement of the endocytosis of the target chain and the delivery to the lysosome, where it is proteolytically destroyed.</text>
</comment>
<dbReference type="InterPro" id="IPR011016">
    <property type="entry name" value="Znf_RING-CH"/>
</dbReference>